<dbReference type="InterPro" id="IPR009091">
    <property type="entry name" value="RCC1/BLIP-II"/>
</dbReference>
<dbReference type="AlphaFoldDB" id="A0A835Y2H8"/>
<dbReference type="PANTHER" id="PTHR45982:SF1">
    <property type="entry name" value="REGULATOR OF CHROMOSOME CONDENSATION"/>
    <property type="match status" value="1"/>
</dbReference>
<dbReference type="GO" id="GO:0005085">
    <property type="term" value="F:guanyl-nucleotide exchange factor activity"/>
    <property type="evidence" value="ECO:0007669"/>
    <property type="project" value="TreeGrafter"/>
</dbReference>
<keyword evidence="4" id="KW-1185">Reference proteome</keyword>
<dbReference type="GO" id="GO:0005737">
    <property type="term" value="C:cytoplasm"/>
    <property type="evidence" value="ECO:0007669"/>
    <property type="project" value="TreeGrafter"/>
</dbReference>
<proteinExistence type="predicted"/>
<gene>
    <name evidence="3" type="ORF">HYH03_007245</name>
</gene>
<feature type="domain" description="Peptidase M11 gametolysin" evidence="2">
    <location>
        <begin position="334"/>
        <end position="599"/>
    </location>
</feature>
<accession>A0A835Y2H8</accession>
<dbReference type="SUPFAM" id="SSF50985">
    <property type="entry name" value="RCC1/BLIP-II"/>
    <property type="match status" value="1"/>
</dbReference>
<dbReference type="Proteomes" id="UP000612055">
    <property type="component" value="Unassembled WGS sequence"/>
</dbReference>
<dbReference type="EMBL" id="JAEHOE010000029">
    <property type="protein sequence ID" value="KAG2494731.1"/>
    <property type="molecule type" value="Genomic_DNA"/>
</dbReference>
<evidence type="ECO:0000313" key="3">
    <source>
        <dbReference type="EMBL" id="KAG2494731.1"/>
    </source>
</evidence>
<dbReference type="SUPFAM" id="SSF55486">
    <property type="entry name" value="Metalloproteases ('zincins'), catalytic domain"/>
    <property type="match status" value="1"/>
</dbReference>
<dbReference type="Pfam" id="PF05548">
    <property type="entry name" value="Peptidase_M11"/>
    <property type="match status" value="1"/>
</dbReference>
<feature type="region of interest" description="Disordered" evidence="1">
    <location>
        <begin position="200"/>
        <end position="225"/>
    </location>
</feature>
<dbReference type="PANTHER" id="PTHR45982">
    <property type="entry name" value="REGULATOR OF CHROMOSOME CONDENSATION"/>
    <property type="match status" value="1"/>
</dbReference>
<dbReference type="OrthoDB" id="538768at2759"/>
<name>A0A835Y2H8_9CHLO</name>
<comment type="caution">
    <text evidence="3">The sequence shown here is derived from an EMBL/GenBank/DDBJ whole genome shotgun (WGS) entry which is preliminary data.</text>
</comment>
<evidence type="ECO:0000259" key="2">
    <source>
        <dbReference type="Pfam" id="PF05548"/>
    </source>
</evidence>
<feature type="compositionally biased region" description="Low complexity" evidence="1">
    <location>
        <begin position="200"/>
        <end position="220"/>
    </location>
</feature>
<organism evidence="3 4">
    <name type="scientific">Edaphochlamys debaryana</name>
    <dbReference type="NCBI Taxonomy" id="47281"/>
    <lineage>
        <taxon>Eukaryota</taxon>
        <taxon>Viridiplantae</taxon>
        <taxon>Chlorophyta</taxon>
        <taxon>core chlorophytes</taxon>
        <taxon>Chlorophyceae</taxon>
        <taxon>CS clade</taxon>
        <taxon>Chlamydomonadales</taxon>
        <taxon>Chlamydomonadales incertae sedis</taxon>
        <taxon>Edaphochlamys</taxon>
    </lineage>
</organism>
<protein>
    <recommendedName>
        <fullName evidence="2">Peptidase M11 gametolysin domain-containing protein</fullName>
    </recommendedName>
</protein>
<dbReference type="Gene3D" id="2.60.120.260">
    <property type="entry name" value="Galactose-binding domain-like"/>
    <property type="match status" value="1"/>
</dbReference>
<dbReference type="Gene3D" id="2.130.10.30">
    <property type="entry name" value="Regulator of chromosome condensation 1/beta-lactamase-inhibitor protein II"/>
    <property type="match status" value="2"/>
</dbReference>
<dbReference type="InterPro" id="IPR051553">
    <property type="entry name" value="Ran_GTPase-activating"/>
</dbReference>
<evidence type="ECO:0000313" key="4">
    <source>
        <dbReference type="Proteomes" id="UP000612055"/>
    </source>
</evidence>
<reference evidence="3" key="1">
    <citation type="journal article" date="2020" name="bioRxiv">
        <title>Comparative genomics of Chlamydomonas.</title>
        <authorList>
            <person name="Craig R.J."/>
            <person name="Hasan A.R."/>
            <person name="Ness R.W."/>
            <person name="Keightley P.D."/>
        </authorList>
    </citation>
    <scope>NUCLEOTIDE SEQUENCE</scope>
    <source>
        <strain evidence="3">CCAP 11/70</strain>
    </source>
</reference>
<dbReference type="InterPro" id="IPR008752">
    <property type="entry name" value="Peptidase_M11"/>
</dbReference>
<sequence length="1146" mass="119408">MDKRAVSSSSPAGQAKRRGAALRCDALWRAPQTAGLSLPNGAPEGLNLTLTVPYACGIWRLTDISVSVTLMHPYAADVSMRLRAPSPLSTAATGSGLALCSGAGGSNSYNGTYRVSDTAAVSIAAIAPAPNTTLLRTGTYRPHTNLSTLLPSAASPFVPMAGSAWGLQLVDGPRSNATGAVYAWSLTIWAAQPAAPAPSTSAAPSQAALASEAEAALPTSTPAPQGRLEMSIMHRTDEMTWFIQRLNDSASFQLPGQPRAAATNLTLPAGALVNLTCSLAAPFRCGVVSGVSLMLSPNRPPSLAANVSVSLLVMILSLSDSDECLGAGGADAARVGGVLWDPEQGVAAQLAACSFGRFRLLRNSSLVVHVPLPCSLDVIACNTLATANAAKQAYAALSAQQAGLLPSLRRFSHVAYVMPEDTLCSWAGLASLAGGESWLAPRELGVYKPGTMMQELLHNFGMHHGWRDGTEYMDFSTVMGSAHRSCPSAPELLRLGWAAPGVTLNASSLALASTRAGLALNATILGPYGIMIRILPDWLGAAYIRNLYLSLRVRGGPDAQLDAEYGYKISVHEALRSVDNAPPSPQADPRFNLIALVDAGQQLQLPEYGLLVQARELIDGGTRMAVDVCRYRYNASLECALPPVPTICPIVDGYSVRRDLDSALPSAGNHLGVSLSLGALASFCANEPRGCAGFSWDTGLQVGYWKAAVSPTQAVLGSCLYSRILPPTRDSRSKPAEPVAANAAAFPAFATDCLGFDWNTAALGSGQAKANVTNSAPAAGWCLYVKQPPKLAIGGYHVCVLWSGRVKCWGYSGLATAVSYNGKGDEILLLGSSLPAVSFGANWTHVSDVVAGYSHTCVILQPGGAVKCFGANMYGSLGLGDTQPRGDTASTAPDKIPTVNLGTDLQATQARVQSKSDDLYCWGRRLRYNEFHQLGPGDAANRGDAVAHMGNNLQPILLGTNVNVTAITAGFLHTCALIQPGGIVKCWGKQWAEFTAIHVDVPDQPPLVPSADLPPVDLGPNVQASAMCAGRAHVCAVLQPGGRLKCWGSNGAGELGLGVKGAYIGYSADEMGDSLGFVNVGAGVEVQHVVTGETATCAVVHPSYGVKCWGRNDFGQLGQGHTRDLGDGGGEMGDALRPVSLGWPLT</sequence>
<evidence type="ECO:0000256" key="1">
    <source>
        <dbReference type="SAM" id="MobiDB-lite"/>
    </source>
</evidence>